<feature type="domain" description="A-factor biosynthesis hotdog" evidence="1">
    <location>
        <begin position="62"/>
        <end position="195"/>
    </location>
</feature>
<dbReference type="OrthoDB" id="7838374at2"/>
<dbReference type="Proteomes" id="UP000280298">
    <property type="component" value="Chromosome"/>
</dbReference>
<name>A0A3Q9EMV9_9ACTN</name>
<dbReference type="AlphaFoldDB" id="A0A3Q9EMV9"/>
<reference evidence="2 3" key="1">
    <citation type="journal article" date="2019" name="Int. J. Syst. Evol. Microbiol.">
        <title>Streptomyces cyaneochromogenes sp. nov., a blue pigment-producing actinomycete from manganese-contaminated soil.</title>
        <authorList>
            <person name="Tang X."/>
            <person name="Zhao J."/>
            <person name="Li K."/>
            <person name="Chen Z."/>
            <person name="Sun Y."/>
            <person name="Gao J."/>
        </authorList>
    </citation>
    <scope>NUCLEOTIDE SEQUENCE [LARGE SCALE GENOMIC DNA]</scope>
    <source>
        <strain evidence="2 3">MK-45</strain>
    </source>
</reference>
<dbReference type="Pfam" id="PF03756">
    <property type="entry name" value="AfsA"/>
    <property type="match status" value="2"/>
</dbReference>
<proteinExistence type="predicted"/>
<evidence type="ECO:0000259" key="1">
    <source>
        <dbReference type="Pfam" id="PF03756"/>
    </source>
</evidence>
<dbReference type="EMBL" id="CP034539">
    <property type="protein sequence ID" value="AZQ34857.1"/>
    <property type="molecule type" value="Genomic_DNA"/>
</dbReference>
<keyword evidence="3" id="KW-1185">Reference proteome</keyword>
<sequence>MDRVQSPDATALCHTDLRHTDSCHSDRCHTDRCHTGQCHSGQCHSGQCHTCSWHTEISGEHVHRTDPRDAFPTGWRRLDDTRFQVRARWPVRHRFFTARSGRLQDPLLIPEILRQSTMLLAHAEFGVPRDARFVMRRVRYATSPARLALDGSAEDVVASITCGDVRRRGRRATGMRSSMVLRRAGRVVATADGRVDCVSERAYRRLRGERLSVTGRPVPLLPGVPPEEVGRTDTAAVVLAPSPRPGSWRLRVDTSQPTLFRRPNDHVPGIVLLEAARQAATAFSRHRGPVVATGMDMVFSRYAELDRPCWIEAGAMAAGDPHRTRVRVRGLQDTGEVFRCTVTVAASAPCVPALAPDGPNDGSVSDR</sequence>
<evidence type="ECO:0000313" key="3">
    <source>
        <dbReference type="Proteomes" id="UP000280298"/>
    </source>
</evidence>
<gene>
    <name evidence="2" type="ORF">EJ357_16305</name>
</gene>
<dbReference type="NCBIfam" id="NF041195">
    <property type="entry name" value="ScbA_BarX_GamBu"/>
    <property type="match status" value="1"/>
</dbReference>
<dbReference type="KEGG" id="scya:EJ357_16305"/>
<feature type="domain" description="A-factor biosynthesis hotdog" evidence="1">
    <location>
        <begin position="229"/>
        <end position="321"/>
    </location>
</feature>
<organism evidence="2 3">
    <name type="scientific">Streptomyces cyaneochromogenes</name>
    <dbReference type="NCBI Taxonomy" id="2496836"/>
    <lineage>
        <taxon>Bacteria</taxon>
        <taxon>Bacillati</taxon>
        <taxon>Actinomycetota</taxon>
        <taxon>Actinomycetes</taxon>
        <taxon>Kitasatosporales</taxon>
        <taxon>Streptomycetaceae</taxon>
        <taxon>Streptomyces</taxon>
    </lineage>
</organism>
<evidence type="ECO:0000313" key="2">
    <source>
        <dbReference type="EMBL" id="AZQ34857.1"/>
    </source>
</evidence>
<dbReference type="GO" id="GO:0016740">
    <property type="term" value="F:transferase activity"/>
    <property type="evidence" value="ECO:0007669"/>
    <property type="project" value="InterPro"/>
</dbReference>
<protein>
    <submittedName>
        <fullName evidence="2">ScbA protein</fullName>
    </submittedName>
</protein>
<accession>A0A3Q9EMV9</accession>
<dbReference type="InterPro" id="IPR047757">
    <property type="entry name" value="AfsA-like"/>
</dbReference>
<dbReference type="InterPro" id="IPR005509">
    <property type="entry name" value="AfsA_hotdog_dom"/>
</dbReference>